<dbReference type="EnsemblMetazoa" id="GPPI008258-RA">
    <property type="protein sequence ID" value="GPPI008258-PA"/>
    <property type="gene ID" value="GPPI008258"/>
</dbReference>
<dbReference type="EMBL" id="JXJN01003430">
    <property type="status" value="NOT_ANNOTATED_CDS"/>
    <property type="molecule type" value="Genomic_DNA"/>
</dbReference>
<organism evidence="1 2">
    <name type="scientific">Glossina palpalis gambiensis</name>
    <dbReference type="NCBI Taxonomy" id="67801"/>
    <lineage>
        <taxon>Eukaryota</taxon>
        <taxon>Metazoa</taxon>
        <taxon>Ecdysozoa</taxon>
        <taxon>Arthropoda</taxon>
        <taxon>Hexapoda</taxon>
        <taxon>Insecta</taxon>
        <taxon>Pterygota</taxon>
        <taxon>Neoptera</taxon>
        <taxon>Endopterygota</taxon>
        <taxon>Diptera</taxon>
        <taxon>Brachycera</taxon>
        <taxon>Muscomorpha</taxon>
        <taxon>Hippoboscoidea</taxon>
        <taxon>Glossinidae</taxon>
        <taxon>Glossina</taxon>
    </lineage>
</organism>
<reference evidence="2" key="1">
    <citation type="submission" date="2015-01" db="EMBL/GenBank/DDBJ databases">
        <authorList>
            <person name="Aksoy S."/>
            <person name="Warren W."/>
            <person name="Wilson R.K."/>
        </authorList>
    </citation>
    <scope>NUCLEOTIDE SEQUENCE [LARGE SCALE GENOMIC DNA]</scope>
    <source>
        <strain evidence="2">IAEA</strain>
    </source>
</reference>
<reference evidence="1" key="2">
    <citation type="submission" date="2020-05" db="UniProtKB">
        <authorList>
            <consortium name="EnsemblMetazoa"/>
        </authorList>
    </citation>
    <scope>IDENTIFICATION</scope>
    <source>
        <strain evidence="1">IAEA</strain>
    </source>
</reference>
<dbReference type="Proteomes" id="UP000092460">
    <property type="component" value="Unassembled WGS sequence"/>
</dbReference>
<accession>A0A1B0ATR9</accession>
<evidence type="ECO:0000313" key="1">
    <source>
        <dbReference type="EnsemblMetazoa" id="GPPI008258-PA"/>
    </source>
</evidence>
<sequence length="84" mass="9394">MTYNSTDQALHLNRVSLFVKKGPTTGKVQTLSHFTRGSEGKGNCPADYPANDKEDIKPYNYPRFQRDFKTQAAPSDGYASIGYM</sequence>
<dbReference type="AlphaFoldDB" id="A0A1B0ATR9"/>
<name>A0A1B0ATR9_9MUSC</name>
<dbReference type="VEuPathDB" id="VectorBase:GPPI008258"/>
<protein>
    <submittedName>
        <fullName evidence="1">Uncharacterized protein</fullName>
    </submittedName>
</protein>
<proteinExistence type="predicted"/>
<evidence type="ECO:0000313" key="2">
    <source>
        <dbReference type="Proteomes" id="UP000092460"/>
    </source>
</evidence>
<keyword evidence="2" id="KW-1185">Reference proteome</keyword>